<evidence type="ECO:0000313" key="5">
    <source>
        <dbReference type="Proteomes" id="UP001604002"/>
    </source>
</evidence>
<dbReference type="SMART" id="SM00342">
    <property type="entry name" value="HTH_ARAC"/>
    <property type="match status" value="1"/>
</dbReference>
<dbReference type="InterPro" id="IPR018060">
    <property type="entry name" value="HTH_AraC"/>
</dbReference>
<dbReference type="SUPFAM" id="SSF52317">
    <property type="entry name" value="Class I glutamine amidotransferase-like"/>
    <property type="match status" value="1"/>
</dbReference>
<dbReference type="CDD" id="cd03137">
    <property type="entry name" value="GATase1_AraC_1"/>
    <property type="match status" value="1"/>
</dbReference>
<dbReference type="PANTHER" id="PTHR43130:SF3">
    <property type="entry name" value="HTH-TYPE TRANSCRIPTIONAL REGULATOR RV1931C"/>
    <property type="match status" value="1"/>
</dbReference>
<dbReference type="RefSeq" id="WP_393992332.1">
    <property type="nucleotide sequence ID" value="NZ_JBAFVH010000005.1"/>
</dbReference>
<dbReference type="PANTHER" id="PTHR43130">
    <property type="entry name" value="ARAC-FAMILY TRANSCRIPTIONAL REGULATOR"/>
    <property type="match status" value="1"/>
</dbReference>
<dbReference type="Gene3D" id="3.40.50.880">
    <property type="match status" value="1"/>
</dbReference>
<dbReference type="InterPro" id="IPR002818">
    <property type="entry name" value="DJ-1/PfpI"/>
</dbReference>
<dbReference type="PROSITE" id="PS01124">
    <property type="entry name" value="HTH_ARAC_FAMILY_2"/>
    <property type="match status" value="1"/>
</dbReference>
<feature type="domain" description="HTH araC/xylS-type" evidence="3">
    <location>
        <begin position="209"/>
        <end position="307"/>
    </location>
</feature>
<protein>
    <submittedName>
        <fullName evidence="4">GlxA family transcriptional regulator</fullName>
    </submittedName>
</protein>
<keyword evidence="5" id="KW-1185">Reference proteome</keyword>
<dbReference type="Pfam" id="PF12833">
    <property type="entry name" value="HTH_18"/>
    <property type="match status" value="1"/>
</dbReference>
<evidence type="ECO:0000259" key="3">
    <source>
        <dbReference type="PROSITE" id="PS01124"/>
    </source>
</evidence>
<accession>A0ABW6ZUM5</accession>
<evidence type="ECO:0000256" key="1">
    <source>
        <dbReference type="ARBA" id="ARBA00023015"/>
    </source>
</evidence>
<gene>
    <name evidence="4" type="ORF">V5F32_09725</name>
</gene>
<dbReference type="Proteomes" id="UP001604002">
    <property type="component" value="Unassembled WGS sequence"/>
</dbReference>
<evidence type="ECO:0000256" key="2">
    <source>
        <dbReference type="ARBA" id="ARBA00023163"/>
    </source>
</evidence>
<sequence length="323" mass="35432">MPGIGFVVFDGFQIMGLAALSVFEMANGVIGRPAYEVHVLSEGGGPVRNSLGFTIETAPFGAEFHDTTITIGSLVVKPSSLALLDYLRAAGVASRRIAGICTGAYVLAEAGLLDGRRATTHWAHARHLQSLYPRVRVEVDRIFSADGNVWTSAGMSAGIDLALALVEDDFGQEVAKATARNMVVYLRRPGGQSQFSTLLELEPKSDRIRRALVYAKEHLTHPLSVEELAETASLSPRQFSRLFREETGQSPAKAVEHLRLETARMLMEEGHRSMDEVARETGFADRERMRRAFVRTFGQPPQVIRRAEVIRRAAEAMRGSGLN</sequence>
<evidence type="ECO:0000313" key="4">
    <source>
        <dbReference type="EMBL" id="MFG1372441.1"/>
    </source>
</evidence>
<dbReference type="InterPro" id="IPR029062">
    <property type="entry name" value="Class_I_gatase-like"/>
</dbReference>
<proteinExistence type="predicted"/>
<organism evidence="4 5">
    <name type="scientific">Xanthobacter oligotrophicus</name>
    <dbReference type="NCBI Taxonomy" id="2607286"/>
    <lineage>
        <taxon>Bacteria</taxon>
        <taxon>Pseudomonadati</taxon>
        <taxon>Pseudomonadota</taxon>
        <taxon>Alphaproteobacteria</taxon>
        <taxon>Hyphomicrobiales</taxon>
        <taxon>Xanthobacteraceae</taxon>
        <taxon>Xanthobacter</taxon>
    </lineage>
</organism>
<dbReference type="Pfam" id="PF01965">
    <property type="entry name" value="DJ-1_PfpI"/>
    <property type="match status" value="1"/>
</dbReference>
<dbReference type="InterPro" id="IPR052158">
    <property type="entry name" value="INH-QAR"/>
</dbReference>
<dbReference type="EMBL" id="JBAFVH010000005">
    <property type="protein sequence ID" value="MFG1372441.1"/>
    <property type="molecule type" value="Genomic_DNA"/>
</dbReference>
<dbReference type="InterPro" id="IPR009057">
    <property type="entry name" value="Homeodomain-like_sf"/>
</dbReference>
<comment type="caution">
    <text evidence="4">The sequence shown here is derived from an EMBL/GenBank/DDBJ whole genome shotgun (WGS) entry which is preliminary data.</text>
</comment>
<keyword evidence="2" id="KW-0804">Transcription</keyword>
<name>A0ABW6ZUM5_9HYPH</name>
<keyword evidence="1" id="KW-0805">Transcription regulation</keyword>
<dbReference type="SUPFAM" id="SSF46689">
    <property type="entry name" value="Homeodomain-like"/>
    <property type="match status" value="2"/>
</dbReference>
<dbReference type="Gene3D" id="1.10.10.60">
    <property type="entry name" value="Homeodomain-like"/>
    <property type="match status" value="1"/>
</dbReference>
<reference evidence="4 5" key="1">
    <citation type="submission" date="2024-02" db="EMBL/GenBank/DDBJ databases">
        <title>Expansion and revision of Xanthobacter and proposal of Roseixanthobacter gen. nov.</title>
        <authorList>
            <person name="Soltysiak M.P.M."/>
            <person name="Jalihal A."/>
            <person name="Ory A."/>
            <person name="Chrisophersen C."/>
            <person name="Lee A.D."/>
            <person name="Boulton J."/>
            <person name="Springer M."/>
        </authorList>
    </citation>
    <scope>NUCLEOTIDE SEQUENCE [LARGE SCALE GENOMIC DNA]</scope>
    <source>
        <strain evidence="4 5">23A</strain>
    </source>
</reference>